<dbReference type="EMBL" id="MU838998">
    <property type="protein sequence ID" value="KAK1771473.1"/>
    <property type="molecule type" value="Genomic_DNA"/>
</dbReference>
<feature type="region of interest" description="Disordered" evidence="8">
    <location>
        <begin position="528"/>
        <end position="579"/>
    </location>
</feature>
<feature type="compositionally biased region" description="Acidic residues" evidence="8">
    <location>
        <begin position="563"/>
        <end position="574"/>
    </location>
</feature>
<dbReference type="SUPFAM" id="SSF57701">
    <property type="entry name" value="Zn2/Cys6 DNA-binding domain"/>
    <property type="match status" value="1"/>
</dbReference>
<dbReference type="Pfam" id="PF04082">
    <property type="entry name" value="Fungal_trans"/>
    <property type="match status" value="1"/>
</dbReference>
<evidence type="ECO:0000256" key="6">
    <source>
        <dbReference type="ARBA" id="ARBA00023163"/>
    </source>
</evidence>
<reference evidence="10" key="1">
    <citation type="submission" date="2023-06" db="EMBL/GenBank/DDBJ databases">
        <title>Genome-scale phylogeny and comparative genomics of the fungal order Sordariales.</title>
        <authorList>
            <consortium name="Lawrence Berkeley National Laboratory"/>
            <person name="Hensen N."/>
            <person name="Bonometti L."/>
            <person name="Westerberg I."/>
            <person name="Brannstrom I.O."/>
            <person name="Guillou S."/>
            <person name="Cros-Aarteil S."/>
            <person name="Calhoun S."/>
            <person name="Haridas S."/>
            <person name="Kuo A."/>
            <person name="Mondo S."/>
            <person name="Pangilinan J."/>
            <person name="Riley R."/>
            <person name="Labutti K."/>
            <person name="Andreopoulos B."/>
            <person name="Lipzen A."/>
            <person name="Chen C."/>
            <person name="Yanf M."/>
            <person name="Daum C."/>
            <person name="Ng V."/>
            <person name="Clum A."/>
            <person name="Steindorff A."/>
            <person name="Ohm R."/>
            <person name="Martin F."/>
            <person name="Silar P."/>
            <person name="Natvig D."/>
            <person name="Lalanne C."/>
            <person name="Gautier V."/>
            <person name="Ament-Velasquez S.L."/>
            <person name="Kruys A."/>
            <person name="Hutchinson M.I."/>
            <person name="Powell A.J."/>
            <person name="Barry K."/>
            <person name="Miller A.N."/>
            <person name="Grigoriev I.V."/>
            <person name="Debuchy R."/>
            <person name="Gladieux P."/>
            <person name="Thoren M.H."/>
            <person name="Johannesson H."/>
        </authorList>
    </citation>
    <scope>NUCLEOTIDE SEQUENCE</scope>
    <source>
        <strain evidence="10">8032-3</strain>
    </source>
</reference>
<dbReference type="CDD" id="cd00067">
    <property type="entry name" value="GAL4"/>
    <property type="match status" value="1"/>
</dbReference>
<dbReference type="SMART" id="SM00906">
    <property type="entry name" value="Fungal_trans"/>
    <property type="match status" value="1"/>
</dbReference>
<dbReference type="PROSITE" id="PS00463">
    <property type="entry name" value="ZN2_CY6_FUNGAL_1"/>
    <property type="match status" value="1"/>
</dbReference>
<evidence type="ECO:0000259" key="9">
    <source>
        <dbReference type="PROSITE" id="PS50048"/>
    </source>
</evidence>
<dbReference type="Pfam" id="PF00172">
    <property type="entry name" value="Zn_clus"/>
    <property type="match status" value="1"/>
</dbReference>
<dbReference type="GO" id="GO:0000981">
    <property type="term" value="F:DNA-binding transcription factor activity, RNA polymerase II-specific"/>
    <property type="evidence" value="ECO:0007669"/>
    <property type="project" value="InterPro"/>
</dbReference>
<dbReference type="Proteomes" id="UP001244011">
    <property type="component" value="Unassembled WGS sequence"/>
</dbReference>
<dbReference type="GO" id="GO:0008270">
    <property type="term" value="F:zinc ion binding"/>
    <property type="evidence" value="ECO:0007669"/>
    <property type="project" value="InterPro"/>
</dbReference>
<dbReference type="Gene3D" id="4.10.240.10">
    <property type="entry name" value="Zn(2)-C6 fungal-type DNA-binding domain"/>
    <property type="match status" value="1"/>
</dbReference>
<keyword evidence="5" id="KW-0238">DNA-binding</keyword>
<evidence type="ECO:0000256" key="7">
    <source>
        <dbReference type="ARBA" id="ARBA00023242"/>
    </source>
</evidence>
<dbReference type="PANTHER" id="PTHR47782">
    <property type="entry name" value="ZN(II)2CYS6 TRANSCRIPTION FACTOR (EUROFUNG)-RELATED"/>
    <property type="match status" value="1"/>
</dbReference>
<protein>
    <submittedName>
        <fullName evidence="10">Fungal-specific transcription factor domain-containing protein</fullName>
    </submittedName>
</protein>
<dbReference type="PROSITE" id="PS50048">
    <property type="entry name" value="ZN2_CY6_FUNGAL_2"/>
    <property type="match status" value="1"/>
</dbReference>
<dbReference type="SMART" id="SM00066">
    <property type="entry name" value="GAL4"/>
    <property type="match status" value="1"/>
</dbReference>
<evidence type="ECO:0000313" key="10">
    <source>
        <dbReference type="EMBL" id="KAK1771473.1"/>
    </source>
</evidence>
<feature type="compositionally biased region" description="Low complexity" evidence="8">
    <location>
        <begin position="528"/>
        <end position="540"/>
    </location>
</feature>
<comment type="subcellular location">
    <subcellularLocation>
        <location evidence="1">Nucleus</location>
    </subcellularLocation>
</comment>
<dbReference type="CDD" id="cd12148">
    <property type="entry name" value="fungal_TF_MHR"/>
    <property type="match status" value="1"/>
</dbReference>
<accession>A0AAJ0C7B2</accession>
<keyword evidence="3" id="KW-0862">Zinc</keyword>
<dbReference type="RefSeq" id="XP_060287686.1">
    <property type="nucleotide sequence ID" value="XM_060430423.1"/>
</dbReference>
<evidence type="ECO:0000256" key="5">
    <source>
        <dbReference type="ARBA" id="ARBA00023125"/>
    </source>
</evidence>
<dbReference type="GO" id="GO:0043565">
    <property type="term" value="F:sequence-specific DNA binding"/>
    <property type="evidence" value="ECO:0007669"/>
    <property type="project" value="TreeGrafter"/>
</dbReference>
<dbReference type="InterPro" id="IPR052202">
    <property type="entry name" value="Yeast_MetPath_Reg"/>
</dbReference>
<dbReference type="GO" id="GO:0045944">
    <property type="term" value="P:positive regulation of transcription by RNA polymerase II"/>
    <property type="evidence" value="ECO:0007669"/>
    <property type="project" value="TreeGrafter"/>
</dbReference>
<feature type="compositionally biased region" description="Low complexity" evidence="8">
    <location>
        <begin position="661"/>
        <end position="673"/>
    </location>
</feature>
<name>A0AAJ0C7B2_9PEZI</name>
<keyword evidence="4" id="KW-0805">Transcription regulation</keyword>
<feature type="domain" description="Zn(2)-C6 fungal-type" evidence="9">
    <location>
        <begin position="20"/>
        <end position="52"/>
    </location>
</feature>
<evidence type="ECO:0000256" key="4">
    <source>
        <dbReference type="ARBA" id="ARBA00023015"/>
    </source>
</evidence>
<dbReference type="InterPro" id="IPR036864">
    <property type="entry name" value="Zn2-C6_fun-type_DNA-bd_sf"/>
</dbReference>
<keyword evidence="6" id="KW-0804">Transcription</keyword>
<dbReference type="AlphaFoldDB" id="A0AAJ0C7B2"/>
<evidence type="ECO:0000256" key="3">
    <source>
        <dbReference type="ARBA" id="ARBA00022833"/>
    </source>
</evidence>
<evidence type="ECO:0000313" key="11">
    <source>
        <dbReference type="Proteomes" id="UP001244011"/>
    </source>
</evidence>
<dbReference type="PANTHER" id="PTHR47782:SF2">
    <property type="entry name" value="TRANSCRIPTION FACTOR, PUTATIVE (AFU_ORTHOLOGUE AFUA_4G12570)-RELATED"/>
    <property type="match status" value="1"/>
</dbReference>
<evidence type="ECO:0000256" key="2">
    <source>
        <dbReference type="ARBA" id="ARBA00022723"/>
    </source>
</evidence>
<keyword evidence="11" id="KW-1185">Reference proteome</keyword>
<feature type="compositionally biased region" description="Pro residues" evidence="8">
    <location>
        <begin position="541"/>
        <end position="555"/>
    </location>
</feature>
<feature type="region of interest" description="Disordered" evidence="8">
    <location>
        <begin position="651"/>
        <end position="678"/>
    </location>
</feature>
<keyword evidence="2" id="KW-0479">Metal-binding</keyword>
<proteinExistence type="predicted"/>
<organism evidence="10 11">
    <name type="scientific">Phialemonium atrogriseum</name>
    <dbReference type="NCBI Taxonomy" id="1093897"/>
    <lineage>
        <taxon>Eukaryota</taxon>
        <taxon>Fungi</taxon>
        <taxon>Dikarya</taxon>
        <taxon>Ascomycota</taxon>
        <taxon>Pezizomycotina</taxon>
        <taxon>Sordariomycetes</taxon>
        <taxon>Sordariomycetidae</taxon>
        <taxon>Cephalothecales</taxon>
        <taxon>Cephalothecaceae</taxon>
        <taxon>Phialemonium</taxon>
    </lineage>
</organism>
<gene>
    <name evidence="10" type="ORF">QBC33DRAFT_565637</name>
</gene>
<dbReference type="GO" id="GO:0005634">
    <property type="term" value="C:nucleus"/>
    <property type="evidence" value="ECO:0007669"/>
    <property type="project" value="UniProtKB-SubCell"/>
</dbReference>
<comment type="caution">
    <text evidence="10">The sequence shown here is derived from an EMBL/GenBank/DDBJ whole genome shotgun (WGS) entry which is preliminary data.</text>
</comment>
<dbReference type="GeneID" id="85313610"/>
<keyword evidence="7" id="KW-0539">Nucleus</keyword>
<evidence type="ECO:0000256" key="1">
    <source>
        <dbReference type="ARBA" id="ARBA00004123"/>
    </source>
</evidence>
<dbReference type="InterPro" id="IPR007219">
    <property type="entry name" value="XnlR_reg_dom"/>
</dbReference>
<dbReference type="InterPro" id="IPR001138">
    <property type="entry name" value="Zn2Cys6_DnaBD"/>
</dbReference>
<dbReference type="GO" id="GO:0006351">
    <property type="term" value="P:DNA-templated transcription"/>
    <property type="evidence" value="ECO:0007669"/>
    <property type="project" value="InterPro"/>
</dbReference>
<evidence type="ECO:0000256" key="8">
    <source>
        <dbReference type="SAM" id="MobiDB-lite"/>
    </source>
</evidence>
<sequence>MPRPSFSDQPLLRVSRPVSACSRCRAAKVKCDGKLPACTACEKAGRENECSAANDQFARGKERSYVAALEMRIEKLERRLEYARSRKASVAMHGPDARPAAEGDRKDSLATIRAAIHRKAARRRENSDVNSLVSDFGYLSVHATTRDFEPTVSNMTFARLVLAAATNDPIPEPKDGKLPPRQTAHAIIQYYMTSIYSLFPVFPETVLISILDGLYQQDQPQIKSSDYWLFYMVLAIGSAAQSRSNRDEYYTNGVEFVSRALPYADRALTPGYVTQIQSLLLFAQYAMLDPAHFDTWHLIGFACRAVIDLGYHQDPPQAQAMDKGALDSRRKIFYCAYALDRAISMVHARAFSFTDDAIAVDLPSPSPMSQVPSISGSVAEFSSADIALLHFRLRRIQSHWYQTLFQSDPADPLPDSTSFIWQMCHDMREWAESLPDTLPVGFRELFDLELRYSYVYCIAPSARAPHLTAYGRILIFEHAIAYLDRIYAVASAAANPALYTYHDAFKVYFMGSQFVAVLRDAGDALLSGGSSRSSNRNVPVPLSPPNVAPPPPLPPQQRRSAGEEEEEEEEEEDNLDRSARSLERVGLALGRYGERWEDALALRDSFERLSADVADGLAARRRLRDENAAAAAAAAAAARAEEEQMRLRQMATGHHHHHHQQQQQHMHAAQNHARPQQGVQWAGVDVAQMMQGGNQYGT</sequence>